<feature type="transmembrane region" description="Helical" evidence="10">
    <location>
        <begin position="347"/>
        <end position="367"/>
    </location>
</feature>
<keyword evidence="5" id="KW-0560">Oxidoreductase</keyword>
<dbReference type="Pfam" id="PF01925">
    <property type="entry name" value="TauE"/>
    <property type="match status" value="1"/>
</dbReference>
<evidence type="ECO:0000256" key="9">
    <source>
        <dbReference type="ARBA" id="ARBA00047561"/>
    </source>
</evidence>
<evidence type="ECO:0000313" key="12">
    <source>
        <dbReference type="EMBL" id="QEM04111.1"/>
    </source>
</evidence>
<keyword evidence="10" id="KW-1003">Cell membrane</keyword>
<keyword evidence="7 10" id="KW-0472">Membrane</keyword>
<sequence>MTLLPGDKSLTNIQDEKQEGNQLFPVFLKLNDLHTVLIGGGNVGLEKLTAVLNNSNSARVTVISREFLPEVHTLASQYPGIRIIQKSFADDDLNDADIVIAATNDSELNNYIRNAAHDRKLLINVADKPALCDFYLGSIVQKGDLKLAISTNGKSPTVAKRLKEVLNESLPAELDITLQQMSELRNTLEGDFADKVKKLNSVTSVLVEPKPVNRKNFIWLIWSTIIISLAIGITALYFKEPNFKHFVTGIDPIFYYFLGAGFVFAMIDGAIGMSYGVTSTTFSLSMGIPPASASMGVHLSEIMSCGIAGWMHYRMGNINWKLFKLLVIPGIIGAVTGAYLLSSLEHYSMYTKPVVSVYTLILGIVIFRKAFNTQKKKSADKVKRISLLGLGGGFIDAVGGGGWGSIVLSTLIAGGRSPRFSLGTVKLSRFFVAMMGSITFIAMVSSDHWQAVAGLILGSALASPIAAKISNKISAKTIMVAVSIIVILISIRSIIMFITKVI</sequence>
<dbReference type="GO" id="GO:0043115">
    <property type="term" value="F:precorrin-2 dehydrogenase activity"/>
    <property type="evidence" value="ECO:0007669"/>
    <property type="project" value="UniProtKB-EC"/>
</dbReference>
<feature type="transmembrane region" description="Helical" evidence="10">
    <location>
        <begin position="322"/>
        <end position="341"/>
    </location>
</feature>
<proteinExistence type="inferred from homology"/>
<dbReference type="InterPro" id="IPR002781">
    <property type="entry name" value="TM_pro_TauE-like"/>
</dbReference>
<feature type="transmembrane region" description="Helical" evidence="10">
    <location>
        <begin position="427"/>
        <end position="444"/>
    </location>
</feature>
<dbReference type="AlphaFoldDB" id="A0AAE6JEV0"/>
<comment type="subcellular location">
    <subcellularLocation>
        <location evidence="10">Cell membrane</location>
        <topology evidence="10">Multi-pass membrane protein</topology>
    </subcellularLocation>
    <subcellularLocation>
        <location evidence="1">Membrane</location>
        <topology evidence="1">Multi-pass membrane protein</topology>
    </subcellularLocation>
</comment>
<comment type="pathway">
    <text evidence="2">Porphyrin-containing compound metabolism; siroheme biosynthesis; sirohydrochlorin from precorrin-2: step 1/1.</text>
</comment>
<comment type="similarity">
    <text evidence="10">Belongs to the 4-toluene sulfonate uptake permease (TSUP) (TC 2.A.102) family.</text>
</comment>
<dbReference type="InterPro" id="IPR036291">
    <property type="entry name" value="NAD(P)-bd_dom_sf"/>
</dbReference>
<protein>
    <recommendedName>
        <fullName evidence="10">Probable membrane transporter protein</fullName>
    </recommendedName>
</protein>
<dbReference type="Gene3D" id="3.40.50.720">
    <property type="entry name" value="NAD(P)-binding Rossmann-like Domain"/>
    <property type="match status" value="1"/>
</dbReference>
<dbReference type="Gene3D" id="3.30.160.110">
    <property type="entry name" value="Siroheme synthase, domain 2"/>
    <property type="match status" value="1"/>
</dbReference>
<organism evidence="12 14">
    <name type="scientific">Mucilaginibacter rubeus</name>
    <dbReference type="NCBI Taxonomy" id="2027860"/>
    <lineage>
        <taxon>Bacteria</taxon>
        <taxon>Pseudomonadati</taxon>
        <taxon>Bacteroidota</taxon>
        <taxon>Sphingobacteriia</taxon>
        <taxon>Sphingobacteriales</taxon>
        <taxon>Sphingobacteriaceae</taxon>
        <taxon>Mucilaginibacter</taxon>
    </lineage>
</organism>
<feature type="transmembrane region" description="Helical" evidence="10">
    <location>
        <begin position="387"/>
        <end position="415"/>
    </location>
</feature>
<dbReference type="Proteomes" id="UP000663940">
    <property type="component" value="Chromosome"/>
</dbReference>
<dbReference type="EMBL" id="CP071880">
    <property type="protein sequence ID" value="QTE53408.1"/>
    <property type="molecule type" value="Genomic_DNA"/>
</dbReference>
<evidence type="ECO:0000256" key="8">
    <source>
        <dbReference type="ARBA" id="ARBA00023244"/>
    </source>
</evidence>
<evidence type="ECO:0000256" key="6">
    <source>
        <dbReference type="ARBA" id="ARBA00023027"/>
    </source>
</evidence>
<dbReference type="SUPFAM" id="SSF75615">
    <property type="entry name" value="Siroheme synthase middle domains-like"/>
    <property type="match status" value="1"/>
</dbReference>
<keyword evidence="6" id="KW-0520">NAD</keyword>
<gene>
    <name evidence="12" type="ORF">DIU31_011560</name>
    <name evidence="13" type="ORF">J3L21_16040</name>
</gene>
<evidence type="ECO:0000256" key="5">
    <source>
        <dbReference type="ARBA" id="ARBA00023002"/>
    </source>
</evidence>
<accession>A0AAE6JEV0</accession>
<evidence type="ECO:0000256" key="10">
    <source>
        <dbReference type="RuleBase" id="RU363041"/>
    </source>
</evidence>
<dbReference type="Pfam" id="PF13241">
    <property type="entry name" value="NAD_binding_7"/>
    <property type="match status" value="1"/>
</dbReference>
<dbReference type="PANTHER" id="PTHR35330">
    <property type="entry name" value="SIROHEME BIOSYNTHESIS PROTEIN MET8"/>
    <property type="match status" value="1"/>
</dbReference>
<evidence type="ECO:0000256" key="7">
    <source>
        <dbReference type="ARBA" id="ARBA00023136"/>
    </source>
</evidence>
<evidence type="ECO:0000313" key="14">
    <source>
        <dbReference type="Proteomes" id="UP000250557"/>
    </source>
</evidence>
<dbReference type="GO" id="GO:0019354">
    <property type="term" value="P:siroheme biosynthetic process"/>
    <property type="evidence" value="ECO:0007669"/>
    <property type="project" value="InterPro"/>
</dbReference>
<evidence type="ECO:0000259" key="11">
    <source>
        <dbReference type="Pfam" id="PF14824"/>
    </source>
</evidence>
<comment type="catalytic activity">
    <reaction evidence="9">
        <text>precorrin-2 + NAD(+) = sirohydrochlorin + NADH + 2 H(+)</text>
        <dbReference type="Rhea" id="RHEA:15613"/>
        <dbReference type="ChEBI" id="CHEBI:15378"/>
        <dbReference type="ChEBI" id="CHEBI:57540"/>
        <dbReference type="ChEBI" id="CHEBI:57945"/>
        <dbReference type="ChEBI" id="CHEBI:58351"/>
        <dbReference type="ChEBI" id="CHEBI:58827"/>
        <dbReference type="EC" id="1.3.1.76"/>
    </reaction>
</comment>
<keyword evidence="3 10" id="KW-0812">Transmembrane</keyword>
<keyword evidence="15" id="KW-1185">Reference proteome</keyword>
<reference evidence="12 14" key="1">
    <citation type="submission" date="2019-08" db="EMBL/GenBank/DDBJ databases">
        <title>Comparative genome analysis confer to the adaptation heavy metal polluted environment.</title>
        <authorList>
            <person name="Li Y."/>
        </authorList>
    </citation>
    <scope>NUCLEOTIDE SEQUENCE [LARGE SCALE GENOMIC DNA]</scope>
    <source>
        <strain evidence="12 14">P2</strain>
    </source>
</reference>
<feature type="transmembrane region" description="Helical" evidence="10">
    <location>
        <begin position="217"/>
        <end position="238"/>
    </location>
</feature>
<feature type="transmembrane region" description="Helical" evidence="10">
    <location>
        <begin position="451"/>
        <end position="471"/>
    </location>
</feature>
<dbReference type="InterPro" id="IPR006367">
    <property type="entry name" value="Sirohaem_synthase_N"/>
</dbReference>
<feature type="transmembrane region" description="Helical" evidence="10">
    <location>
        <begin position="253"/>
        <end position="271"/>
    </location>
</feature>
<evidence type="ECO:0000256" key="4">
    <source>
        <dbReference type="ARBA" id="ARBA00022989"/>
    </source>
</evidence>
<dbReference type="NCBIfam" id="TIGR01470">
    <property type="entry name" value="cysG_Nterm"/>
    <property type="match status" value="1"/>
</dbReference>
<keyword evidence="4 10" id="KW-1133">Transmembrane helix</keyword>
<dbReference type="GO" id="GO:0004325">
    <property type="term" value="F:ferrochelatase activity"/>
    <property type="evidence" value="ECO:0007669"/>
    <property type="project" value="InterPro"/>
</dbReference>
<dbReference type="PANTHER" id="PTHR35330:SF1">
    <property type="entry name" value="SIROHEME BIOSYNTHESIS PROTEIN MET8"/>
    <property type="match status" value="1"/>
</dbReference>
<name>A0AAE6JEV0_9SPHI</name>
<evidence type="ECO:0000256" key="3">
    <source>
        <dbReference type="ARBA" id="ARBA00022692"/>
    </source>
</evidence>
<dbReference type="Proteomes" id="UP000250557">
    <property type="component" value="Chromosome"/>
</dbReference>
<dbReference type="SUPFAM" id="SSF51735">
    <property type="entry name" value="NAD(P)-binding Rossmann-fold domains"/>
    <property type="match status" value="1"/>
</dbReference>
<keyword evidence="8" id="KW-0627">Porphyrin biosynthesis</keyword>
<dbReference type="GO" id="GO:0005886">
    <property type="term" value="C:plasma membrane"/>
    <property type="evidence" value="ECO:0007669"/>
    <property type="project" value="UniProtKB-SubCell"/>
</dbReference>
<evidence type="ECO:0000313" key="15">
    <source>
        <dbReference type="Proteomes" id="UP000663940"/>
    </source>
</evidence>
<dbReference type="RefSeq" id="WP_112654875.1">
    <property type="nucleotide sequence ID" value="NZ_CP043451.1"/>
</dbReference>
<dbReference type="InterPro" id="IPR028161">
    <property type="entry name" value="Met8-like"/>
</dbReference>
<evidence type="ECO:0000256" key="2">
    <source>
        <dbReference type="ARBA" id="ARBA00005010"/>
    </source>
</evidence>
<dbReference type="Pfam" id="PF14824">
    <property type="entry name" value="Sirohm_synth_M"/>
    <property type="match status" value="1"/>
</dbReference>
<evidence type="ECO:0000256" key="1">
    <source>
        <dbReference type="ARBA" id="ARBA00004141"/>
    </source>
</evidence>
<dbReference type="InterPro" id="IPR028281">
    <property type="entry name" value="Sirohaem_synthase_central"/>
</dbReference>
<evidence type="ECO:0000313" key="13">
    <source>
        <dbReference type="EMBL" id="QTE53408.1"/>
    </source>
</evidence>
<feature type="transmembrane region" description="Helical" evidence="10">
    <location>
        <begin position="477"/>
        <end position="498"/>
    </location>
</feature>
<dbReference type="EMBL" id="CP043451">
    <property type="protein sequence ID" value="QEM04111.1"/>
    <property type="molecule type" value="Genomic_DNA"/>
</dbReference>
<feature type="domain" description="Siroheme synthase central" evidence="11">
    <location>
        <begin position="143"/>
        <end position="164"/>
    </location>
</feature>
<reference evidence="13 15" key="2">
    <citation type="submission" date="2021-03" db="EMBL/GenBank/DDBJ databases">
        <title>Mucilaginibacter strains isolated from gold and copper mining confer multi heavy-metal resistance.</title>
        <authorList>
            <person name="Li Y."/>
        </authorList>
    </citation>
    <scope>NUCLEOTIDE SEQUENCE [LARGE SCALE GENOMIC DNA]</scope>
    <source>
        <strain evidence="13 15">P2-4</strain>
    </source>
</reference>